<comment type="caution">
    <text evidence="2">The sequence shown here is derived from an EMBL/GenBank/DDBJ whole genome shotgun (WGS) entry which is preliminary data.</text>
</comment>
<sequence>MIRVLTAVLCLATAAPAFAASAKEKDCGFQGDVVAAVQAARVAKVKERDMVDHIAGTTPDWPEKYNAVVPLVTPWIFSLKMSEVKTADLSAAWNELCLQQ</sequence>
<feature type="chain" id="PRO_5031127150" description="HdeA/HdeB family protein" evidence="1">
    <location>
        <begin position="20"/>
        <end position="100"/>
    </location>
</feature>
<name>A0A7W6E3W9_9RHOB</name>
<keyword evidence="1" id="KW-0732">Signal</keyword>
<evidence type="ECO:0000313" key="3">
    <source>
        <dbReference type="Proteomes" id="UP000530268"/>
    </source>
</evidence>
<gene>
    <name evidence="2" type="ORF">GGR95_000585</name>
</gene>
<evidence type="ECO:0008006" key="4">
    <source>
        <dbReference type="Google" id="ProtNLM"/>
    </source>
</evidence>
<dbReference type="Proteomes" id="UP000530268">
    <property type="component" value="Unassembled WGS sequence"/>
</dbReference>
<reference evidence="2 3" key="1">
    <citation type="submission" date="2020-08" db="EMBL/GenBank/DDBJ databases">
        <title>Genomic Encyclopedia of Type Strains, Phase IV (KMG-IV): sequencing the most valuable type-strain genomes for metagenomic binning, comparative biology and taxonomic classification.</title>
        <authorList>
            <person name="Goeker M."/>
        </authorList>
    </citation>
    <scope>NUCLEOTIDE SEQUENCE [LARGE SCALE GENOMIC DNA]</scope>
    <source>
        <strain evidence="2 3">DSM 102234</strain>
    </source>
</reference>
<protein>
    <recommendedName>
        <fullName evidence="4">HdeA/HdeB family protein</fullName>
    </recommendedName>
</protein>
<organism evidence="2 3">
    <name type="scientific">Sulfitobacter undariae</name>
    <dbReference type="NCBI Taxonomy" id="1563671"/>
    <lineage>
        <taxon>Bacteria</taxon>
        <taxon>Pseudomonadati</taxon>
        <taxon>Pseudomonadota</taxon>
        <taxon>Alphaproteobacteria</taxon>
        <taxon>Rhodobacterales</taxon>
        <taxon>Roseobacteraceae</taxon>
        <taxon>Sulfitobacter</taxon>
    </lineage>
</organism>
<dbReference type="EMBL" id="JACIEI010000001">
    <property type="protein sequence ID" value="MBB3992966.1"/>
    <property type="molecule type" value="Genomic_DNA"/>
</dbReference>
<accession>A0A7W6E3W9</accession>
<proteinExistence type="predicted"/>
<feature type="signal peptide" evidence="1">
    <location>
        <begin position="1"/>
        <end position="19"/>
    </location>
</feature>
<dbReference type="RefSeq" id="WP_184562534.1">
    <property type="nucleotide sequence ID" value="NZ_JACIEI010000001.1"/>
</dbReference>
<evidence type="ECO:0000256" key="1">
    <source>
        <dbReference type="SAM" id="SignalP"/>
    </source>
</evidence>
<keyword evidence="3" id="KW-1185">Reference proteome</keyword>
<evidence type="ECO:0000313" key="2">
    <source>
        <dbReference type="EMBL" id="MBB3992966.1"/>
    </source>
</evidence>
<dbReference type="AlphaFoldDB" id="A0A7W6E3W9"/>